<protein>
    <submittedName>
        <fullName evidence="2">Phage tail family protein</fullName>
    </submittedName>
</protein>
<dbReference type="InterPro" id="IPR054738">
    <property type="entry name" value="Siphovirus-type_tail_C"/>
</dbReference>
<reference evidence="2" key="1">
    <citation type="submission" date="2021-10" db="EMBL/GenBank/DDBJ databases">
        <title>Streptomyces nigrumlapis sp.nov.,an antimicrobial producing actinobacterium isolated from Black Gobi rocks.</title>
        <authorList>
            <person name="Wen Y."/>
            <person name="Zhang W."/>
            <person name="Liu X.G."/>
        </authorList>
    </citation>
    <scope>NUCLEOTIDE SEQUENCE</scope>
    <source>
        <strain evidence="2">ST13-2-2</strain>
    </source>
</reference>
<organism evidence="2 3">
    <name type="scientific">Streptomyces halobius</name>
    <dbReference type="NCBI Taxonomy" id="2879846"/>
    <lineage>
        <taxon>Bacteria</taxon>
        <taxon>Bacillati</taxon>
        <taxon>Actinomycetota</taxon>
        <taxon>Actinomycetes</taxon>
        <taxon>Kitasatosporales</taxon>
        <taxon>Streptomycetaceae</taxon>
        <taxon>Streptomyces</taxon>
    </lineage>
</organism>
<name>A0ABY4M7D3_9ACTN</name>
<gene>
    <name evidence="2" type="ORF">K9S39_19140</name>
</gene>
<evidence type="ECO:0000313" key="2">
    <source>
        <dbReference type="EMBL" id="UQA93694.1"/>
    </source>
</evidence>
<sequence length="305" mass="32979">MSSPDLKDFQLDFGGIVLGHGTSIPIAEIEGLGRARVRGEVVAQPGADGAWLSPDWYEARTLSIDCAIKTPGAPAAAAQILAGLEAVADEARVRTVGGALMPLRIKWPGSPVRVLFGRMRKIAPTWEKAALGWVPLDLEFVAPHPRFYADFEQQTQLRLGWLSGGGFRAPVQAPIRVTSGNPSGQMRPGWVTNNGDVDTHPVITVHGPCANPVITHVETGRSIDLPVTLAAGQWVRIDTRPGQIRVTRENGGSAPTNSRLDTFVLPPGRSELRWTASDPTATARLTAKWRDAYTSLSDRRISIHR</sequence>
<evidence type="ECO:0000313" key="3">
    <source>
        <dbReference type="Proteomes" id="UP000830115"/>
    </source>
</evidence>
<keyword evidence="3" id="KW-1185">Reference proteome</keyword>
<dbReference type="Gene3D" id="2.60.120.860">
    <property type="match status" value="1"/>
</dbReference>
<dbReference type="Proteomes" id="UP000830115">
    <property type="component" value="Chromosome"/>
</dbReference>
<dbReference type="RefSeq" id="WP_248864570.1">
    <property type="nucleotide sequence ID" value="NZ_CP086322.1"/>
</dbReference>
<dbReference type="EMBL" id="CP086322">
    <property type="protein sequence ID" value="UQA93694.1"/>
    <property type="molecule type" value="Genomic_DNA"/>
</dbReference>
<feature type="domain" description="Siphovirus-type tail component C-terminal" evidence="1">
    <location>
        <begin position="194"/>
        <end position="293"/>
    </location>
</feature>
<dbReference type="Pfam" id="PF22768">
    <property type="entry name" value="SPP1_Dit"/>
    <property type="match status" value="1"/>
</dbReference>
<proteinExistence type="predicted"/>
<accession>A0ABY4M7D3</accession>
<evidence type="ECO:0000259" key="1">
    <source>
        <dbReference type="Pfam" id="PF22768"/>
    </source>
</evidence>